<dbReference type="RefSeq" id="WP_237347451.1">
    <property type="nucleotide sequence ID" value="NZ_JABWGX010000035.1"/>
</dbReference>
<organism evidence="1 2">
    <name type="scientific">Xanthobacter agilis</name>
    <dbReference type="NCBI Taxonomy" id="47492"/>
    <lineage>
        <taxon>Bacteria</taxon>
        <taxon>Pseudomonadati</taxon>
        <taxon>Pseudomonadota</taxon>
        <taxon>Alphaproteobacteria</taxon>
        <taxon>Hyphomicrobiales</taxon>
        <taxon>Xanthobacteraceae</taxon>
        <taxon>Xanthobacter</taxon>
    </lineage>
</organism>
<name>A0ABU0LJJ6_XANAG</name>
<accession>A0ABU0LJJ6</accession>
<protein>
    <submittedName>
        <fullName evidence="1">Uncharacterized protein</fullName>
    </submittedName>
</protein>
<keyword evidence="2" id="KW-1185">Reference proteome</keyword>
<gene>
    <name evidence="1" type="ORF">QOZ94_004126</name>
</gene>
<dbReference type="Proteomes" id="UP001241747">
    <property type="component" value="Unassembled WGS sequence"/>
</dbReference>
<sequence length="72" mass="8075">MPYRTRMWQVYRLRGYLVTVIQQWHDPHGQPMVRVATAGEGDRLAAGMAERTFLAAAAFVAEDGVEIVEGAR</sequence>
<proteinExistence type="predicted"/>
<dbReference type="EMBL" id="JAUSVY010000016">
    <property type="protein sequence ID" value="MDQ0507303.1"/>
    <property type="molecule type" value="Genomic_DNA"/>
</dbReference>
<evidence type="ECO:0000313" key="2">
    <source>
        <dbReference type="Proteomes" id="UP001241747"/>
    </source>
</evidence>
<comment type="caution">
    <text evidence="1">The sequence shown here is derived from an EMBL/GenBank/DDBJ whole genome shotgun (WGS) entry which is preliminary data.</text>
</comment>
<evidence type="ECO:0000313" key="1">
    <source>
        <dbReference type="EMBL" id="MDQ0507303.1"/>
    </source>
</evidence>
<reference evidence="1 2" key="1">
    <citation type="submission" date="2023-07" db="EMBL/GenBank/DDBJ databases">
        <title>Genomic Encyclopedia of Type Strains, Phase IV (KMG-IV): sequencing the most valuable type-strain genomes for metagenomic binning, comparative biology and taxonomic classification.</title>
        <authorList>
            <person name="Goeker M."/>
        </authorList>
    </citation>
    <scope>NUCLEOTIDE SEQUENCE [LARGE SCALE GENOMIC DNA]</scope>
    <source>
        <strain evidence="1 2">DSM 3770</strain>
    </source>
</reference>